<evidence type="ECO:0000259" key="1">
    <source>
        <dbReference type="Pfam" id="PF14730"/>
    </source>
</evidence>
<feature type="domain" description="DUF4468" evidence="1">
    <location>
        <begin position="42"/>
        <end position="134"/>
    </location>
</feature>
<proteinExistence type="predicted"/>
<dbReference type="AlphaFoldDB" id="J9G113"/>
<gene>
    <name evidence="2" type="ORF">EVA_18628</name>
</gene>
<dbReference type="Gene3D" id="3.30.530.80">
    <property type="match status" value="1"/>
</dbReference>
<reference evidence="2" key="1">
    <citation type="journal article" date="2012" name="PLoS ONE">
        <title>Gene sets for utilization of primary and secondary nutrition supplies in the distal gut of endangered iberian lynx.</title>
        <authorList>
            <person name="Alcaide M."/>
            <person name="Messina E."/>
            <person name="Richter M."/>
            <person name="Bargiela R."/>
            <person name="Peplies J."/>
            <person name="Huws S.A."/>
            <person name="Newbold C.J."/>
            <person name="Golyshin P.N."/>
            <person name="Simon M.A."/>
            <person name="Lopez G."/>
            <person name="Yakimov M.M."/>
            <person name="Ferrer M."/>
        </authorList>
    </citation>
    <scope>NUCLEOTIDE SEQUENCE</scope>
</reference>
<comment type="caution">
    <text evidence="2">The sequence shown here is derived from an EMBL/GenBank/DDBJ whole genome shotgun (WGS) entry which is preliminary data.</text>
</comment>
<dbReference type="CDD" id="cd12190">
    <property type="entry name" value="Bacova_04320_like"/>
    <property type="match status" value="1"/>
</dbReference>
<protein>
    <recommendedName>
        <fullName evidence="1">DUF4468 domain-containing protein</fullName>
    </recommendedName>
</protein>
<organism evidence="2">
    <name type="scientific">gut metagenome</name>
    <dbReference type="NCBI Taxonomy" id="749906"/>
    <lineage>
        <taxon>unclassified sequences</taxon>
        <taxon>metagenomes</taxon>
        <taxon>organismal metagenomes</taxon>
    </lineage>
</organism>
<name>J9G113_9ZZZZ</name>
<dbReference type="EMBL" id="AMCI01007074">
    <property type="protein sequence ID" value="EJW93269.1"/>
    <property type="molecule type" value="Genomic_DNA"/>
</dbReference>
<evidence type="ECO:0000313" key="2">
    <source>
        <dbReference type="EMBL" id="EJW93269.1"/>
    </source>
</evidence>
<dbReference type="Pfam" id="PF14730">
    <property type="entry name" value="DUF4468"/>
    <property type="match status" value="1"/>
</dbReference>
<sequence length="208" mass="24142">MKKIILLLICLLPVWTMQAQKRSVQPEYAAGAVPVVNGFVQFEKTYTAKGKSKAELMTLLQDYIQKELIEGPDQLPQARLTEVNPEEGIIAASIEEYMYFKRTNWQIHRVRFYYQLVCQVKDNSFTLTMRRLHYRYDPEVTAGEFDDDRRAENWITDEAALTKNGTRLARISGKFRTHTIDRKNEVFKGAAKATGLVSKKMKWVEVEE</sequence>
<accession>J9G113</accession>
<dbReference type="InterPro" id="IPR027823">
    <property type="entry name" value="DUF4468"/>
</dbReference>